<feature type="compositionally biased region" description="Low complexity" evidence="1">
    <location>
        <begin position="236"/>
        <end position="248"/>
    </location>
</feature>
<organism evidence="2 3">
    <name type="scientific">Cronartium quercuum f. sp. fusiforme G11</name>
    <dbReference type="NCBI Taxonomy" id="708437"/>
    <lineage>
        <taxon>Eukaryota</taxon>
        <taxon>Fungi</taxon>
        <taxon>Dikarya</taxon>
        <taxon>Basidiomycota</taxon>
        <taxon>Pucciniomycotina</taxon>
        <taxon>Pucciniomycetes</taxon>
        <taxon>Pucciniales</taxon>
        <taxon>Coleosporiaceae</taxon>
        <taxon>Cronartium</taxon>
    </lineage>
</organism>
<feature type="region of interest" description="Disordered" evidence="1">
    <location>
        <begin position="66"/>
        <end position="129"/>
    </location>
</feature>
<keyword evidence="3" id="KW-1185">Reference proteome</keyword>
<evidence type="ECO:0000313" key="3">
    <source>
        <dbReference type="Proteomes" id="UP000886653"/>
    </source>
</evidence>
<dbReference type="AlphaFoldDB" id="A0A9P6NL51"/>
<feature type="region of interest" description="Disordered" evidence="1">
    <location>
        <begin position="236"/>
        <end position="258"/>
    </location>
</feature>
<name>A0A9P6NL51_9BASI</name>
<proteinExistence type="predicted"/>
<evidence type="ECO:0000256" key="1">
    <source>
        <dbReference type="SAM" id="MobiDB-lite"/>
    </source>
</evidence>
<reference evidence="2" key="1">
    <citation type="submission" date="2013-11" db="EMBL/GenBank/DDBJ databases">
        <title>Genome sequence of the fusiform rust pathogen reveals effectors for host alternation and coevolution with pine.</title>
        <authorList>
            <consortium name="DOE Joint Genome Institute"/>
            <person name="Smith K."/>
            <person name="Pendleton A."/>
            <person name="Kubisiak T."/>
            <person name="Anderson C."/>
            <person name="Salamov A."/>
            <person name="Aerts A."/>
            <person name="Riley R."/>
            <person name="Clum A."/>
            <person name="Lindquist E."/>
            <person name="Ence D."/>
            <person name="Campbell M."/>
            <person name="Kronenberg Z."/>
            <person name="Feau N."/>
            <person name="Dhillon B."/>
            <person name="Hamelin R."/>
            <person name="Burleigh J."/>
            <person name="Smith J."/>
            <person name="Yandell M."/>
            <person name="Nelson C."/>
            <person name="Grigoriev I."/>
            <person name="Davis J."/>
        </authorList>
    </citation>
    <scope>NUCLEOTIDE SEQUENCE</scope>
    <source>
        <strain evidence="2">G11</strain>
    </source>
</reference>
<evidence type="ECO:0000313" key="2">
    <source>
        <dbReference type="EMBL" id="KAG0146028.1"/>
    </source>
</evidence>
<comment type="caution">
    <text evidence="2">The sequence shown here is derived from an EMBL/GenBank/DDBJ whole genome shotgun (WGS) entry which is preliminary data.</text>
</comment>
<sequence>MGLNVLGRCIGRVTDSSSSSDYQYLQDPSFKVEKKKRNWLRKRSVTPLEEDYDIVDDFAESKLKHSIGSQPSLDSIETVRGHPKYPESKIEVDDRSTLRGVVLNKDSERNDTGDANHDSESEECRWNDFRSSASGPKLLRDSPSSSDSLRLQMHSRSTFCNQLTKVLAKNVHRRKTLLFGSRVEMLNSQIDGEGGSEWISPDPQLETDSIIHLESPLWIIENLGRSMNLRSQVDLSATAHSSTADDSPTPGPSRYMAE</sequence>
<accession>A0A9P6NL51</accession>
<protein>
    <submittedName>
        <fullName evidence="2">Uncharacterized protein</fullName>
    </submittedName>
</protein>
<dbReference type="Proteomes" id="UP000886653">
    <property type="component" value="Unassembled WGS sequence"/>
</dbReference>
<feature type="compositionally biased region" description="Basic and acidic residues" evidence="1">
    <location>
        <begin position="105"/>
        <end position="128"/>
    </location>
</feature>
<dbReference type="EMBL" id="MU167267">
    <property type="protein sequence ID" value="KAG0146028.1"/>
    <property type="molecule type" value="Genomic_DNA"/>
</dbReference>
<gene>
    <name evidence="2" type="ORF">CROQUDRAFT_657985</name>
</gene>
<feature type="compositionally biased region" description="Basic and acidic residues" evidence="1">
    <location>
        <begin position="77"/>
        <end position="97"/>
    </location>
</feature>